<dbReference type="AlphaFoldDB" id="A0A146FQ35"/>
<sequence length="57" mass="6057">MALCAQAKNGQNRNHANNKLATSKELGTQLSSEVVFGMVANKPASLSLPRQGISNIF</sequence>
<organism evidence="1 2">
    <name type="scientific">Aspergillus kawachii</name>
    <name type="common">White koji mold</name>
    <name type="synonym">Aspergillus awamori var. kawachi</name>
    <dbReference type="NCBI Taxonomy" id="1069201"/>
    <lineage>
        <taxon>Eukaryota</taxon>
        <taxon>Fungi</taxon>
        <taxon>Dikarya</taxon>
        <taxon>Ascomycota</taxon>
        <taxon>Pezizomycotina</taxon>
        <taxon>Eurotiomycetes</taxon>
        <taxon>Eurotiomycetidae</taxon>
        <taxon>Eurotiales</taxon>
        <taxon>Aspergillaceae</taxon>
        <taxon>Aspergillus</taxon>
        <taxon>Aspergillus subgen. Circumdati</taxon>
    </lineage>
</organism>
<evidence type="ECO:0000313" key="2">
    <source>
        <dbReference type="Proteomes" id="UP000075230"/>
    </source>
</evidence>
<protein>
    <submittedName>
        <fullName evidence="1">Uncharacterized protein</fullName>
    </submittedName>
</protein>
<proteinExistence type="predicted"/>
<comment type="caution">
    <text evidence="1">The sequence shown here is derived from an EMBL/GenBank/DDBJ whole genome shotgun (WGS) entry which is preliminary data.</text>
</comment>
<dbReference type="EMBL" id="BCWF01000023">
    <property type="protein sequence ID" value="GAT27856.1"/>
    <property type="molecule type" value="Genomic_DNA"/>
</dbReference>
<reference evidence="1 2" key="1">
    <citation type="journal article" date="2016" name="DNA Res.">
        <title>Genome sequence of Aspergillus luchuensis NBRC 4314.</title>
        <authorList>
            <person name="Yamada O."/>
            <person name="Machida M."/>
            <person name="Hosoyama A."/>
            <person name="Goto M."/>
            <person name="Takahashi T."/>
            <person name="Futagami T."/>
            <person name="Yamagata Y."/>
            <person name="Takeuchi M."/>
            <person name="Kobayashi T."/>
            <person name="Koike H."/>
            <person name="Abe K."/>
            <person name="Asai K."/>
            <person name="Arita M."/>
            <person name="Fujita N."/>
            <person name="Fukuda K."/>
            <person name="Higa K."/>
            <person name="Horikawa H."/>
            <person name="Ishikawa T."/>
            <person name="Jinno K."/>
            <person name="Kato Y."/>
            <person name="Kirimura K."/>
            <person name="Mizutani O."/>
            <person name="Nakasone K."/>
            <person name="Sano M."/>
            <person name="Shiraishi Y."/>
            <person name="Tsukahara M."/>
            <person name="Gomi K."/>
        </authorList>
    </citation>
    <scope>NUCLEOTIDE SEQUENCE [LARGE SCALE GENOMIC DNA]</scope>
    <source>
        <strain evidence="1 2">RIB 2604</strain>
    </source>
</reference>
<name>A0A146FQ35_ASPKA</name>
<dbReference type="Proteomes" id="UP000075230">
    <property type="component" value="Unassembled WGS sequence"/>
</dbReference>
<reference evidence="2" key="2">
    <citation type="submission" date="2016-02" db="EMBL/GenBank/DDBJ databases">
        <title>Genome sequencing of Aspergillus luchuensis NBRC 4314.</title>
        <authorList>
            <person name="Yamada O."/>
        </authorList>
    </citation>
    <scope>NUCLEOTIDE SEQUENCE [LARGE SCALE GENOMIC DNA]</scope>
    <source>
        <strain evidence="2">RIB 2604</strain>
    </source>
</reference>
<accession>A0A146FQ35</accession>
<gene>
    <name evidence="1" type="ORF">RIB2604_02302140</name>
</gene>
<evidence type="ECO:0000313" key="1">
    <source>
        <dbReference type="EMBL" id="GAT27856.1"/>
    </source>
</evidence>